<evidence type="ECO:0000313" key="2">
    <source>
        <dbReference type="EMBL" id="SHE77542.1"/>
    </source>
</evidence>
<gene>
    <name evidence="2" type="ORF">SAMN02745225_01585</name>
</gene>
<keyword evidence="1" id="KW-0472">Membrane</keyword>
<feature type="transmembrane region" description="Helical" evidence="1">
    <location>
        <begin position="119"/>
        <end position="143"/>
    </location>
</feature>
<dbReference type="EMBL" id="FQUL01000023">
    <property type="protein sequence ID" value="SHE77542.1"/>
    <property type="molecule type" value="Genomic_DNA"/>
</dbReference>
<organism evidence="2 3">
    <name type="scientific">Ferrithrix thermotolerans DSM 19514</name>
    <dbReference type="NCBI Taxonomy" id="1121881"/>
    <lineage>
        <taxon>Bacteria</taxon>
        <taxon>Bacillati</taxon>
        <taxon>Actinomycetota</taxon>
        <taxon>Acidimicrobiia</taxon>
        <taxon>Acidimicrobiales</taxon>
        <taxon>Acidimicrobiaceae</taxon>
        <taxon>Ferrithrix</taxon>
    </lineage>
</organism>
<dbReference type="STRING" id="1121881.SAMN02745225_01585"/>
<dbReference type="Proteomes" id="UP000184295">
    <property type="component" value="Unassembled WGS sequence"/>
</dbReference>
<proteinExistence type="predicted"/>
<name>A0A1M4W9A2_9ACTN</name>
<keyword evidence="3" id="KW-1185">Reference proteome</keyword>
<dbReference type="RefSeq" id="WP_072791039.1">
    <property type="nucleotide sequence ID" value="NZ_FQUL01000023.1"/>
</dbReference>
<sequence>MNYVLVLTGSVTYLLVLGSIARTLVIPRGRIRGIRRVSDALVEYLYRFALLPVRRYERRDSLRASQPAVVIFVNLLIWITLLLLALTLLLYPGVSSLKQAVREAGASLLTLGFTSTPNAWATAVDFIGGFTGLTIVALQISYLPTLYAAFARRETEVSLLTARAGQPPWGPEMLARTRVGIRSMIDSSKELADYYHTWERWAADVEESHSTYPILLRFRSPNPYSSWLVAMLAVLDSAALFLALAPSEAPVEARLFLRMGFSALRSIGRTLRFDFDEDPSPNDPIDLSFEEFQVGIERILEVGFPVEVRIEQAWRDFRGWRVNYERLAYRLAKEIDAVPAPWSGVRRRREPTIQTIRVRNRTPDNPSGI</sequence>
<keyword evidence="1" id="KW-1133">Transmembrane helix</keyword>
<evidence type="ECO:0000313" key="3">
    <source>
        <dbReference type="Proteomes" id="UP000184295"/>
    </source>
</evidence>
<feature type="transmembrane region" description="Helical" evidence="1">
    <location>
        <begin position="68"/>
        <end position="91"/>
    </location>
</feature>
<feature type="transmembrane region" description="Helical" evidence="1">
    <location>
        <begin position="224"/>
        <end position="245"/>
    </location>
</feature>
<accession>A0A1M4W9A2</accession>
<dbReference type="AlphaFoldDB" id="A0A1M4W9A2"/>
<reference evidence="3" key="1">
    <citation type="submission" date="2016-11" db="EMBL/GenBank/DDBJ databases">
        <authorList>
            <person name="Varghese N."/>
            <person name="Submissions S."/>
        </authorList>
    </citation>
    <scope>NUCLEOTIDE SEQUENCE [LARGE SCALE GENOMIC DNA]</scope>
    <source>
        <strain evidence="3">DSM 19514</strain>
    </source>
</reference>
<protein>
    <submittedName>
        <fullName evidence="2">Uncharacterized protein</fullName>
    </submittedName>
</protein>
<keyword evidence="1" id="KW-0812">Transmembrane</keyword>
<feature type="transmembrane region" description="Helical" evidence="1">
    <location>
        <begin position="6"/>
        <end position="26"/>
    </location>
</feature>
<evidence type="ECO:0000256" key="1">
    <source>
        <dbReference type="SAM" id="Phobius"/>
    </source>
</evidence>